<reference evidence="7 9" key="2">
    <citation type="journal article" date="2013" name="Nature">
        <title>Insights into bilaterian evolution from three spiralian genomes.</title>
        <authorList>
            <person name="Simakov O."/>
            <person name="Marletaz F."/>
            <person name="Cho S.J."/>
            <person name="Edsinger-Gonzales E."/>
            <person name="Havlak P."/>
            <person name="Hellsten U."/>
            <person name="Kuo D.H."/>
            <person name="Larsson T."/>
            <person name="Lv J."/>
            <person name="Arendt D."/>
            <person name="Savage R."/>
            <person name="Osoegawa K."/>
            <person name="de Jong P."/>
            <person name="Grimwood J."/>
            <person name="Chapman J.A."/>
            <person name="Shapiro H."/>
            <person name="Aerts A."/>
            <person name="Otillar R.P."/>
            <person name="Terry A.Y."/>
            <person name="Boore J.L."/>
            <person name="Grigoriev I.V."/>
            <person name="Lindberg D.R."/>
            <person name="Seaver E.C."/>
            <person name="Weisblat D.A."/>
            <person name="Putnam N.H."/>
            <person name="Rokhsar D.S."/>
        </authorList>
    </citation>
    <scope>NUCLEOTIDE SEQUENCE</scope>
</reference>
<proteinExistence type="predicted"/>
<dbReference type="EMBL" id="KB097144">
    <property type="protein sequence ID" value="ESN98419.1"/>
    <property type="molecule type" value="Genomic_DNA"/>
</dbReference>
<dbReference type="PROSITE" id="PS50104">
    <property type="entry name" value="TIR"/>
    <property type="match status" value="1"/>
</dbReference>
<dbReference type="GO" id="GO:0016020">
    <property type="term" value="C:membrane"/>
    <property type="evidence" value="ECO:0007669"/>
    <property type="project" value="UniProtKB-SubCell"/>
</dbReference>
<protein>
    <recommendedName>
        <fullName evidence="6">TIR domain-containing protein</fullName>
    </recommendedName>
</protein>
<keyword evidence="4" id="KW-1133">Transmembrane helix</keyword>
<dbReference type="Gene3D" id="3.40.50.10140">
    <property type="entry name" value="Toll/interleukin-1 receptor homology (TIR) domain"/>
    <property type="match status" value="1"/>
</dbReference>
<dbReference type="HOGENOM" id="CLU_053932_3_1_1"/>
<dbReference type="SUPFAM" id="SSF52200">
    <property type="entry name" value="Toll/Interleukin receptor TIR domain"/>
    <property type="match status" value="1"/>
</dbReference>
<sequence>MIYDAFVSCSYSDRWRGIELVRLMEGKGYHVCYHEKDFIGGQSIAVNIVEAVTFSKRVVCLLTSNFLKSTYCMFEFQTSLHRNIELKRKRLIVLLDESVEVDEDVLPKDVYNFLTTHTYIELSSNKWTHQLFYSLPLNPIQTKVSQEIRNSVIATDDVSLITF</sequence>
<dbReference type="InterPro" id="IPR035897">
    <property type="entry name" value="Toll_tir_struct_dom_sf"/>
</dbReference>
<evidence type="ECO:0000313" key="8">
    <source>
        <dbReference type="EnsemblMetazoa" id="HelroP84533"/>
    </source>
</evidence>
<reference evidence="9" key="1">
    <citation type="submission" date="2012-12" db="EMBL/GenBank/DDBJ databases">
        <authorList>
            <person name="Hellsten U."/>
            <person name="Grimwood J."/>
            <person name="Chapman J.A."/>
            <person name="Shapiro H."/>
            <person name="Aerts A."/>
            <person name="Otillar R.P."/>
            <person name="Terry A.Y."/>
            <person name="Boore J.L."/>
            <person name="Simakov O."/>
            <person name="Marletaz F."/>
            <person name="Cho S.-J."/>
            <person name="Edsinger-Gonzales E."/>
            <person name="Havlak P."/>
            <person name="Kuo D.-H."/>
            <person name="Larsson T."/>
            <person name="Lv J."/>
            <person name="Arendt D."/>
            <person name="Savage R."/>
            <person name="Osoegawa K."/>
            <person name="de Jong P."/>
            <person name="Lindberg D.R."/>
            <person name="Seaver E.C."/>
            <person name="Weisblat D.A."/>
            <person name="Putnam N.H."/>
            <person name="Grigoriev I.V."/>
            <person name="Rokhsar D.S."/>
        </authorList>
    </citation>
    <scope>NUCLEOTIDE SEQUENCE</scope>
</reference>
<comment type="subcellular location">
    <subcellularLocation>
        <location evidence="1">Membrane</location>
    </subcellularLocation>
</comment>
<dbReference type="InterPro" id="IPR000157">
    <property type="entry name" value="TIR_dom"/>
</dbReference>
<keyword evidence="2" id="KW-0812">Transmembrane</keyword>
<name>T1G5J9_HELRO</name>
<accession>T1G5J9</accession>
<dbReference type="GO" id="GO:0007165">
    <property type="term" value="P:signal transduction"/>
    <property type="evidence" value="ECO:0007669"/>
    <property type="project" value="InterPro"/>
</dbReference>
<evidence type="ECO:0000256" key="1">
    <source>
        <dbReference type="ARBA" id="ARBA00004370"/>
    </source>
</evidence>
<dbReference type="GeneID" id="20216346"/>
<keyword evidence="3" id="KW-0732">Signal</keyword>
<dbReference type="AlphaFoldDB" id="T1G5J9"/>
<dbReference type="RefSeq" id="XP_009023333.1">
    <property type="nucleotide sequence ID" value="XM_009025085.1"/>
</dbReference>
<dbReference type="PANTHER" id="PTHR24365:SF541">
    <property type="entry name" value="PROTEIN TOLL-RELATED"/>
    <property type="match status" value="1"/>
</dbReference>
<evidence type="ECO:0000256" key="4">
    <source>
        <dbReference type="ARBA" id="ARBA00022989"/>
    </source>
</evidence>
<dbReference type="SMART" id="SM00255">
    <property type="entry name" value="TIR"/>
    <property type="match status" value="1"/>
</dbReference>
<keyword evidence="5" id="KW-0472">Membrane</keyword>
<dbReference type="InParanoid" id="T1G5J9"/>
<dbReference type="Proteomes" id="UP000015101">
    <property type="component" value="Unassembled WGS sequence"/>
</dbReference>
<dbReference type="STRING" id="6412.T1G5J9"/>
<keyword evidence="9" id="KW-1185">Reference proteome</keyword>
<organism evidence="8 9">
    <name type="scientific">Helobdella robusta</name>
    <name type="common">Californian leech</name>
    <dbReference type="NCBI Taxonomy" id="6412"/>
    <lineage>
        <taxon>Eukaryota</taxon>
        <taxon>Metazoa</taxon>
        <taxon>Spiralia</taxon>
        <taxon>Lophotrochozoa</taxon>
        <taxon>Annelida</taxon>
        <taxon>Clitellata</taxon>
        <taxon>Hirudinea</taxon>
        <taxon>Rhynchobdellida</taxon>
        <taxon>Glossiphoniidae</taxon>
        <taxon>Helobdella</taxon>
    </lineage>
</organism>
<evidence type="ECO:0000313" key="7">
    <source>
        <dbReference type="EMBL" id="ESN98419.1"/>
    </source>
</evidence>
<dbReference type="OMA" id="WIDSHTY"/>
<dbReference type="EnsemblMetazoa" id="HelroT84533">
    <property type="protein sequence ID" value="HelroP84533"/>
    <property type="gene ID" value="HelroG84533"/>
</dbReference>
<gene>
    <name evidence="8" type="primary">20216346</name>
    <name evidence="7" type="ORF">HELRODRAFT_84533</name>
</gene>
<evidence type="ECO:0000259" key="6">
    <source>
        <dbReference type="PROSITE" id="PS50104"/>
    </source>
</evidence>
<dbReference type="eggNOG" id="KOG4641">
    <property type="taxonomic scope" value="Eukaryota"/>
</dbReference>
<dbReference type="EMBL" id="AMQM01005871">
    <property type="status" value="NOT_ANNOTATED_CDS"/>
    <property type="molecule type" value="Genomic_DNA"/>
</dbReference>
<dbReference type="OrthoDB" id="6285964at2759"/>
<dbReference type="PANTHER" id="PTHR24365">
    <property type="entry name" value="TOLL-LIKE RECEPTOR"/>
    <property type="match status" value="1"/>
</dbReference>
<dbReference type="FunFam" id="3.40.50.10140:FF:000040">
    <property type="entry name" value="Uncharacterized protein"/>
    <property type="match status" value="1"/>
</dbReference>
<dbReference type="KEGG" id="hro:HELRODRAFT_84533"/>
<evidence type="ECO:0000256" key="2">
    <source>
        <dbReference type="ARBA" id="ARBA00022692"/>
    </source>
</evidence>
<dbReference type="Pfam" id="PF13676">
    <property type="entry name" value="TIR_2"/>
    <property type="match status" value="1"/>
</dbReference>
<evidence type="ECO:0000256" key="3">
    <source>
        <dbReference type="ARBA" id="ARBA00022729"/>
    </source>
</evidence>
<reference evidence="8" key="3">
    <citation type="submission" date="2015-06" db="UniProtKB">
        <authorList>
            <consortium name="EnsemblMetazoa"/>
        </authorList>
    </citation>
    <scope>IDENTIFICATION</scope>
</reference>
<dbReference type="CTD" id="20216346"/>
<evidence type="ECO:0000313" key="9">
    <source>
        <dbReference type="Proteomes" id="UP000015101"/>
    </source>
</evidence>
<evidence type="ECO:0000256" key="5">
    <source>
        <dbReference type="ARBA" id="ARBA00023136"/>
    </source>
</evidence>
<feature type="domain" description="TIR" evidence="6">
    <location>
        <begin position="1"/>
        <end position="140"/>
    </location>
</feature>